<dbReference type="Proteomes" id="UP001153069">
    <property type="component" value="Unassembled WGS sequence"/>
</dbReference>
<feature type="region of interest" description="Disordered" evidence="1">
    <location>
        <begin position="1"/>
        <end position="28"/>
    </location>
</feature>
<dbReference type="Gene3D" id="2.40.70.10">
    <property type="entry name" value="Acid Proteases"/>
    <property type="match status" value="1"/>
</dbReference>
<dbReference type="OrthoDB" id="10415755at2759"/>
<dbReference type="SUPFAM" id="SSF50630">
    <property type="entry name" value="Acid proteases"/>
    <property type="match status" value="1"/>
</dbReference>
<feature type="compositionally biased region" description="Pro residues" evidence="1">
    <location>
        <begin position="15"/>
        <end position="26"/>
    </location>
</feature>
<evidence type="ECO:0000313" key="2">
    <source>
        <dbReference type="EMBL" id="CAB9527731.1"/>
    </source>
</evidence>
<dbReference type="InterPro" id="IPR021109">
    <property type="entry name" value="Peptidase_aspartic_dom_sf"/>
</dbReference>
<name>A0A9N8EY76_9STRA</name>
<evidence type="ECO:0000313" key="3">
    <source>
        <dbReference type="Proteomes" id="UP001153069"/>
    </source>
</evidence>
<dbReference type="AlphaFoldDB" id="A0A9N8EY76"/>
<organism evidence="2 3">
    <name type="scientific">Seminavis robusta</name>
    <dbReference type="NCBI Taxonomy" id="568900"/>
    <lineage>
        <taxon>Eukaryota</taxon>
        <taxon>Sar</taxon>
        <taxon>Stramenopiles</taxon>
        <taxon>Ochrophyta</taxon>
        <taxon>Bacillariophyta</taxon>
        <taxon>Bacillariophyceae</taxon>
        <taxon>Bacillariophycidae</taxon>
        <taxon>Naviculales</taxon>
        <taxon>Naviculaceae</taxon>
        <taxon>Seminavis</taxon>
    </lineage>
</organism>
<sequence>MGNTCPQPLRTPYAMPKPSPLEPSPLDPFGESRIRLTKQIYPALSDEDFSWMNRTRGSLVIMGEDQEDLESPNAKVHRLKNEEAVQKLIKGRQLVNTTVIRWYNIYAVPEHDFLFDGCHDVDRTAGCVRVVHPIFVSIKGRQGVVLQCIVDTGAPISIFYDSLYQDDPNNSTGTQTIANEIYTSQHGICRVTINESTVPKKFALALVNRKVKGYDGIIGYDLLSFCHMTVYRGKSLLVVSTEAN</sequence>
<accession>A0A9N8EY76</accession>
<gene>
    <name evidence="2" type="ORF">SEMRO_2058_G312871.1</name>
</gene>
<comment type="caution">
    <text evidence="2">The sequence shown here is derived from an EMBL/GenBank/DDBJ whole genome shotgun (WGS) entry which is preliminary data.</text>
</comment>
<proteinExistence type="predicted"/>
<reference evidence="2" key="1">
    <citation type="submission" date="2020-06" db="EMBL/GenBank/DDBJ databases">
        <authorList>
            <consortium name="Plant Systems Biology data submission"/>
        </authorList>
    </citation>
    <scope>NUCLEOTIDE SEQUENCE</scope>
    <source>
        <strain evidence="2">D6</strain>
    </source>
</reference>
<dbReference type="EMBL" id="CAICTM010002056">
    <property type="protein sequence ID" value="CAB9527731.1"/>
    <property type="molecule type" value="Genomic_DNA"/>
</dbReference>
<evidence type="ECO:0000256" key="1">
    <source>
        <dbReference type="SAM" id="MobiDB-lite"/>
    </source>
</evidence>
<protein>
    <submittedName>
        <fullName evidence="2">Uncharacterized protein</fullName>
    </submittedName>
</protein>
<keyword evidence="3" id="KW-1185">Reference proteome</keyword>